<dbReference type="Proteomes" id="UP001501510">
    <property type="component" value="Unassembled WGS sequence"/>
</dbReference>
<gene>
    <name evidence="2" type="ORF">GCM10008906_12330</name>
</gene>
<evidence type="ECO:0000259" key="1">
    <source>
        <dbReference type="Pfam" id="PF03435"/>
    </source>
</evidence>
<dbReference type="Gene3D" id="3.40.50.720">
    <property type="entry name" value="NAD(P)-binding Rossmann-like Domain"/>
    <property type="match status" value="1"/>
</dbReference>
<dbReference type="RefSeq" id="WP_343759903.1">
    <property type="nucleotide sequence ID" value="NZ_BAAACG010000006.1"/>
</dbReference>
<dbReference type="EMBL" id="BAAACG010000006">
    <property type="protein sequence ID" value="GAA0736810.1"/>
    <property type="molecule type" value="Genomic_DNA"/>
</dbReference>
<dbReference type="Pfam" id="PF03435">
    <property type="entry name" value="Sacchrp_dh_NADP"/>
    <property type="match status" value="1"/>
</dbReference>
<dbReference type="InterPro" id="IPR036291">
    <property type="entry name" value="NAD(P)-bd_dom_sf"/>
</dbReference>
<proteinExistence type="predicted"/>
<dbReference type="PANTHER" id="PTHR43781:SF1">
    <property type="entry name" value="SACCHAROPINE DEHYDROGENASE"/>
    <property type="match status" value="1"/>
</dbReference>
<name>A0ABP3UK94_9CLOT</name>
<dbReference type="InterPro" id="IPR005097">
    <property type="entry name" value="Sacchrp_dh_NADP-bd"/>
</dbReference>
<accession>A0ABP3UK94</accession>
<feature type="domain" description="Saccharopine dehydrogenase NADP binding" evidence="1">
    <location>
        <begin position="7"/>
        <end position="115"/>
    </location>
</feature>
<keyword evidence="3" id="KW-1185">Reference proteome</keyword>
<protein>
    <submittedName>
        <fullName evidence="2">NAD-dependent epimerase/dehydratase family protein</fullName>
    </submittedName>
</protein>
<comment type="caution">
    <text evidence="2">The sequence shown here is derived from an EMBL/GenBank/DDBJ whole genome shotgun (WGS) entry which is preliminary data.</text>
</comment>
<evidence type="ECO:0000313" key="3">
    <source>
        <dbReference type="Proteomes" id="UP001501510"/>
    </source>
</evidence>
<evidence type="ECO:0000313" key="2">
    <source>
        <dbReference type="EMBL" id="GAA0736810.1"/>
    </source>
</evidence>
<dbReference type="SUPFAM" id="SSF51735">
    <property type="entry name" value="NAD(P)-binding Rossmann-fold domains"/>
    <property type="match status" value="1"/>
</dbReference>
<reference evidence="3" key="1">
    <citation type="journal article" date="2019" name="Int. J. Syst. Evol. Microbiol.">
        <title>The Global Catalogue of Microorganisms (GCM) 10K type strain sequencing project: providing services to taxonomists for standard genome sequencing and annotation.</title>
        <authorList>
            <consortium name="The Broad Institute Genomics Platform"/>
            <consortium name="The Broad Institute Genome Sequencing Center for Infectious Disease"/>
            <person name="Wu L."/>
            <person name="Ma J."/>
        </authorList>
    </citation>
    <scope>NUCLEOTIDE SEQUENCE [LARGE SCALE GENOMIC DNA]</scope>
    <source>
        <strain evidence="3">JCM 1407</strain>
    </source>
</reference>
<sequence>MNKSPLIGIVGCGGKVGSIVIDMLVEKYKIRGGQRSPCTTIYSDDRFKWKYLDIYDDDSLTEFCNDCDAILNCSGPSYLIKDRVAYFAMKAGAKYIDAFGDRIVKEKIKSKNYDLNNLFILSAGCFPGLSSLATMWFSNRYFSSVNEITIYSGGNESFSKTSCKDVVLSSINGFGKADSYYLNGGIIKDLKKYDNLINLYGSKYPVYLQSFFSEELYKIASDLKVEKAHWYNISTDKTKWEKLSYICRNVISGEKNDINEIINDSKLDFNNNPNDQWYSFIIDITGTSYDKPIRKRLILRCLNSYILTSIVSSITVEYALKSEERGVFYASQLLLDDKTMRYIFNNEKVNCEIIDLPLDYKDKTNLFQEGEI</sequence>
<organism evidence="2 3">
    <name type="scientific">Clostridium oceanicum</name>
    <dbReference type="NCBI Taxonomy" id="1543"/>
    <lineage>
        <taxon>Bacteria</taxon>
        <taxon>Bacillati</taxon>
        <taxon>Bacillota</taxon>
        <taxon>Clostridia</taxon>
        <taxon>Eubacteriales</taxon>
        <taxon>Clostridiaceae</taxon>
        <taxon>Clostridium</taxon>
    </lineage>
</organism>
<dbReference type="PANTHER" id="PTHR43781">
    <property type="entry name" value="SACCHAROPINE DEHYDROGENASE"/>
    <property type="match status" value="1"/>
</dbReference>